<dbReference type="RefSeq" id="WP_011411654.1">
    <property type="nucleotide sequence ID" value="NC_007712.1"/>
</dbReference>
<gene>
    <name evidence="2" type="ordered locus">SG1923</name>
</gene>
<sequence>MYRPLGYRPSLALQVARVIPSAAEQGAVSGAGESTARQTPGAEKETQPLARRRRAIDVNMAPACALRPEQQDYWRQLSIRKRQFAAFKTQHADVLALSKTNVLALPADVKEQREAPTPLQKQRAMLAEREPWLHMYGLSQEGKDPPGARHQEYLHELLNKKLEKYFPREAFIDKRDLAVELSVTFLVETAPGKFFEIQDRKEFPPLRDVLTGDALCVVRRKLVVSDRTPRIQALLLTDNRGVMKPEFLARIAQLAKEAFFNLHQELQTQLHEVTNDSEIENAYFTIVKNRLACALLPLLEEKEQTAVATLARRWMDNRDNGATGSAASGRREHLCARHCCAD</sequence>
<dbReference type="AlphaFoldDB" id="Q2NRM7"/>
<evidence type="ECO:0000313" key="3">
    <source>
        <dbReference type="Proteomes" id="UP000001932"/>
    </source>
</evidence>
<accession>Q2NRM7</accession>
<protein>
    <submittedName>
        <fullName evidence="2">Uncharacterized protein</fullName>
    </submittedName>
</protein>
<organism evidence="2 3">
    <name type="scientific">Sodalis glossinidius (strain morsitans)</name>
    <dbReference type="NCBI Taxonomy" id="343509"/>
    <lineage>
        <taxon>Bacteria</taxon>
        <taxon>Pseudomonadati</taxon>
        <taxon>Pseudomonadota</taxon>
        <taxon>Gammaproteobacteria</taxon>
        <taxon>Enterobacterales</taxon>
        <taxon>Bruguierivoracaceae</taxon>
        <taxon>Sodalis</taxon>
    </lineage>
</organism>
<dbReference type="Proteomes" id="UP000001932">
    <property type="component" value="Chromosome"/>
</dbReference>
<reference evidence="2 3" key="1">
    <citation type="journal article" date="2006" name="Genome Res.">
        <title>Massive genome erosion and functional adaptations provide insights into the symbiotic lifestyle of Sodalis glossinidius in the tsetse host.</title>
        <authorList>
            <person name="Toh H."/>
            <person name="Weiss B.L."/>
            <person name="Perkin S.A.H."/>
            <person name="Yamashita A."/>
            <person name="Oshima K."/>
            <person name="Hattori M."/>
            <person name="Aksoy S."/>
        </authorList>
    </citation>
    <scope>NUCLEOTIDE SEQUENCE [LARGE SCALE GENOMIC DNA]</scope>
    <source>
        <strain evidence="3">morsitans</strain>
    </source>
</reference>
<keyword evidence="3" id="KW-1185">Reference proteome</keyword>
<proteinExistence type="predicted"/>
<dbReference type="HOGENOM" id="CLU_811100_0_0_6"/>
<dbReference type="EMBL" id="AP008232">
    <property type="protein sequence ID" value="BAE75198.1"/>
    <property type="molecule type" value="Genomic_DNA"/>
</dbReference>
<dbReference type="OrthoDB" id="6510347at2"/>
<evidence type="ECO:0000256" key="1">
    <source>
        <dbReference type="SAM" id="MobiDB-lite"/>
    </source>
</evidence>
<evidence type="ECO:0000313" key="2">
    <source>
        <dbReference type="EMBL" id="BAE75198.1"/>
    </source>
</evidence>
<dbReference type="KEGG" id="sgl:SG1923"/>
<feature type="region of interest" description="Disordered" evidence="1">
    <location>
        <begin position="24"/>
        <end position="53"/>
    </location>
</feature>
<name>Q2NRM7_SODGM</name>